<dbReference type="PANTHER" id="PTHR45296:SF1">
    <property type="entry name" value="TRANSDUCIN_WD40 REPEAT-LIKE SUPERFAMILY PROTEIN"/>
    <property type="match status" value="1"/>
</dbReference>
<evidence type="ECO:0000313" key="3">
    <source>
        <dbReference type="Proteomes" id="UP000596660"/>
    </source>
</evidence>
<name>A0A803N2Q8_CHEQI</name>
<reference evidence="2" key="1">
    <citation type="journal article" date="2017" name="Nature">
        <title>The genome of Chenopodium quinoa.</title>
        <authorList>
            <person name="Jarvis D.E."/>
            <person name="Ho Y.S."/>
            <person name="Lightfoot D.J."/>
            <person name="Schmoeckel S.M."/>
            <person name="Li B."/>
            <person name="Borm T.J.A."/>
            <person name="Ohyanagi H."/>
            <person name="Mineta K."/>
            <person name="Michell C.T."/>
            <person name="Saber N."/>
            <person name="Kharbatia N.M."/>
            <person name="Rupper R.R."/>
            <person name="Sharp A.R."/>
            <person name="Dally N."/>
            <person name="Boughton B.A."/>
            <person name="Woo Y.H."/>
            <person name="Gao G."/>
            <person name="Schijlen E.G.W.M."/>
            <person name="Guo X."/>
            <person name="Momin A.A."/>
            <person name="Negrao S."/>
            <person name="Al-Babili S."/>
            <person name="Gehring C."/>
            <person name="Roessner U."/>
            <person name="Jung C."/>
            <person name="Murphy K."/>
            <person name="Arold S.T."/>
            <person name="Gojobori T."/>
            <person name="van der Linden C.G."/>
            <person name="van Loo E.N."/>
            <person name="Jellen E.N."/>
            <person name="Maughan P.J."/>
            <person name="Tester M."/>
        </authorList>
    </citation>
    <scope>NUCLEOTIDE SEQUENCE [LARGE SCALE GENOMIC DNA]</scope>
    <source>
        <strain evidence="2">cv. PI 614886</strain>
    </source>
</reference>
<dbReference type="PROSITE" id="PS50294">
    <property type="entry name" value="WD_REPEATS_REGION"/>
    <property type="match status" value="1"/>
</dbReference>
<sequence>MMMLSFVPGNLEESAKNTGQFYNPAFIHAIAVPEMDMLDKLGKACAVARGDGIVSLINIEAELAAVKSKGFSKNDKCPQGRSSNAAAVSDVVTNKQNEIKRLHLDYTLGGHSAAASCVTFSTFGERGKFIISGGNDKSVKVWDWSRYLDDAQASADSTSVFSIDLPKKVNWLCTTPTDSDNLVVCDTSKVVKVYTLA</sequence>
<dbReference type="PANTHER" id="PTHR45296">
    <property type="entry name" value="TRANSDUCIN/WD40 REPEAT-LIKE SUPERFAMILY PROTEIN"/>
    <property type="match status" value="1"/>
</dbReference>
<dbReference type="InterPro" id="IPR015943">
    <property type="entry name" value="WD40/YVTN_repeat-like_dom_sf"/>
</dbReference>
<dbReference type="Pfam" id="PF00400">
    <property type="entry name" value="WD40"/>
    <property type="match status" value="1"/>
</dbReference>
<keyword evidence="1" id="KW-0853">WD repeat</keyword>
<dbReference type="Gramene" id="AUR62039464-RA">
    <property type="protein sequence ID" value="AUR62039464-RA:cds"/>
    <property type="gene ID" value="AUR62039464"/>
</dbReference>
<dbReference type="PROSITE" id="PS50082">
    <property type="entry name" value="WD_REPEATS_2"/>
    <property type="match status" value="1"/>
</dbReference>
<evidence type="ECO:0000313" key="2">
    <source>
        <dbReference type="EnsemblPlants" id="AUR62039464-RA:cds"/>
    </source>
</evidence>
<protein>
    <submittedName>
        <fullName evidence="2">Uncharacterized protein</fullName>
    </submittedName>
</protein>
<keyword evidence="3" id="KW-1185">Reference proteome</keyword>
<dbReference type="OMA" id="FSKNDKC"/>
<dbReference type="Proteomes" id="UP000596660">
    <property type="component" value="Unplaced"/>
</dbReference>
<accession>A0A803N2Q8</accession>
<dbReference type="Gene3D" id="2.130.10.10">
    <property type="entry name" value="YVTN repeat-like/Quinoprotein amine dehydrogenase"/>
    <property type="match status" value="1"/>
</dbReference>
<feature type="repeat" description="WD" evidence="1">
    <location>
        <begin position="108"/>
        <end position="143"/>
    </location>
</feature>
<dbReference type="EnsemblPlants" id="AUR62039464-RA">
    <property type="protein sequence ID" value="AUR62039464-RA:cds"/>
    <property type="gene ID" value="AUR62039464"/>
</dbReference>
<dbReference type="SMART" id="SM00320">
    <property type="entry name" value="WD40"/>
    <property type="match status" value="2"/>
</dbReference>
<reference evidence="2" key="2">
    <citation type="submission" date="2021-03" db="UniProtKB">
        <authorList>
            <consortium name="EnsemblPlants"/>
        </authorList>
    </citation>
    <scope>IDENTIFICATION</scope>
</reference>
<evidence type="ECO:0000256" key="1">
    <source>
        <dbReference type="PROSITE-ProRule" id="PRU00221"/>
    </source>
</evidence>
<dbReference type="AlphaFoldDB" id="A0A803N2Q8"/>
<dbReference type="InterPro" id="IPR001680">
    <property type="entry name" value="WD40_rpt"/>
</dbReference>
<proteinExistence type="predicted"/>
<dbReference type="SUPFAM" id="SSF50978">
    <property type="entry name" value="WD40 repeat-like"/>
    <property type="match status" value="1"/>
</dbReference>
<dbReference type="InterPro" id="IPR036322">
    <property type="entry name" value="WD40_repeat_dom_sf"/>
</dbReference>
<organism evidence="2 3">
    <name type="scientific">Chenopodium quinoa</name>
    <name type="common">Quinoa</name>
    <dbReference type="NCBI Taxonomy" id="63459"/>
    <lineage>
        <taxon>Eukaryota</taxon>
        <taxon>Viridiplantae</taxon>
        <taxon>Streptophyta</taxon>
        <taxon>Embryophyta</taxon>
        <taxon>Tracheophyta</taxon>
        <taxon>Spermatophyta</taxon>
        <taxon>Magnoliopsida</taxon>
        <taxon>eudicotyledons</taxon>
        <taxon>Gunneridae</taxon>
        <taxon>Pentapetalae</taxon>
        <taxon>Caryophyllales</taxon>
        <taxon>Chenopodiaceae</taxon>
        <taxon>Chenopodioideae</taxon>
        <taxon>Atripliceae</taxon>
        <taxon>Chenopodium</taxon>
    </lineage>
</organism>